<dbReference type="EMBL" id="AYKW01000011">
    <property type="protein sequence ID" value="PIL32230.1"/>
    <property type="molecule type" value="Genomic_DNA"/>
</dbReference>
<keyword evidence="2" id="KW-1133">Transmembrane helix</keyword>
<dbReference type="PANTHER" id="PTHR40465">
    <property type="entry name" value="CHROMOSOME 1, WHOLE GENOME SHOTGUN SEQUENCE"/>
    <property type="match status" value="1"/>
</dbReference>
<dbReference type="AlphaFoldDB" id="A0A2G8SEN8"/>
<protein>
    <recommendedName>
        <fullName evidence="3">DUF6534 domain-containing protein</fullName>
    </recommendedName>
</protein>
<gene>
    <name evidence="4" type="ORF">GSI_05475</name>
</gene>
<feature type="region of interest" description="Disordered" evidence="1">
    <location>
        <begin position="221"/>
        <end position="243"/>
    </location>
</feature>
<organism evidence="4 5">
    <name type="scientific">Ganoderma sinense ZZ0214-1</name>
    <dbReference type="NCBI Taxonomy" id="1077348"/>
    <lineage>
        <taxon>Eukaryota</taxon>
        <taxon>Fungi</taxon>
        <taxon>Dikarya</taxon>
        <taxon>Basidiomycota</taxon>
        <taxon>Agaricomycotina</taxon>
        <taxon>Agaricomycetes</taxon>
        <taxon>Polyporales</taxon>
        <taxon>Polyporaceae</taxon>
        <taxon>Ganoderma</taxon>
    </lineage>
</organism>
<accession>A0A2G8SEN8</accession>
<dbReference type="Proteomes" id="UP000230002">
    <property type="component" value="Unassembled WGS sequence"/>
</dbReference>
<keyword evidence="2" id="KW-0812">Transmembrane</keyword>
<feature type="transmembrane region" description="Helical" evidence="2">
    <location>
        <begin position="153"/>
        <end position="172"/>
    </location>
</feature>
<comment type="caution">
    <text evidence="4">The sequence shown here is derived from an EMBL/GenBank/DDBJ whole genome shotgun (WGS) entry which is preliminary data.</text>
</comment>
<sequence>MLLSHSFFLRRIFLLGERRLFPVFIIGFLMVSELAFATGEPHLLTSFPLNDRALMPVDLRPAVTVMTFILVTFEGFASHMWMIWVMLANAVVIDILLTGCLIFFLWRSKTGFRRTDNLLDVLMVYSINTGLSTSLLTLPAMICSIVMPTNLLWSAIYVVASKMYANSLLAVLNSRRSLIDKGLEGFETGSFGLQVVDDREPRPFDLKAAPLPSPPMSLAGARGAGTHTHTHTRSNSNTLTNTLSNTLTNGSSSPSSVTVTHARPGAASLNQLKVADRVIGIQVTTETFVDIQPPRHIPCPYPSTSGGGVRTARPRPLPPIARRNGGGSGNGASLLGLGAPSDDPCDGSESV</sequence>
<evidence type="ECO:0000256" key="2">
    <source>
        <dbReference type="SAM" id="Phobius"/>
    </source>
</evidence>
<feature type="domain" description="DUF6534" evidence="3">
    <location>
        <begin position="90"/>
        <end position="177"/>
    </location>
</feature>
<feature type="transmembrane region" description="Helical" evidence="2">
    <location>
        <begin position="59"/>
        <end position="77"/>
    </location>
</feature>
<feature type="transmembrane region" description="Helical" evidence="2">
    <location>
        <begin position="118"/>
        <end position="147"/>
    </location>
</feature>
<proteinExistence type="predicted"/>
<feature type="transmembrane region" description="Helical" evidence="2">
    <location>
        <begin position="83"/>
        <end position="106"/>
    </location>
</feature>
<keyword evidence="2" id="KW-0472">Membrane</keyword>
<dbReference type="InterPro" id="IPR045339">
    <property type="entry name" value="DUF6534"/>
</dbReference>
<dbReference type="STRING" id="1077348.A0A2G8SEN8"/>
<feature type="region of interest" description="Disordered" evidence="1">
    <location>
        <begin position="294"/>
        <end position="351"/>
    </location>
</feature>
<dbReference type="Pfam" id="PF20152">
    <property type="entry name" value="DUF6534"/>
    <property type="match status" value="1"/>
</dbReference>
<evidence type="ECO:0000256" key="1">
    <source>
        <dbReference type="SAM" id="MobiDB-lite"/>
    </source>
</evidence>
<feature type="transmembrane region" description="Helical" evidence="2">
    <location>
        <begin position="20"/>
        <end position="38"/>
    </location>
</feature>
<dbReference type="PANTHER" id="PTHR40465:SF1">
    <property type="entry name" value="DUF6534 DOMAIN-CONTAINING PROTEIN"/>
    <property type="match status" value="1"/>
</dbReference>
<reference evidence="4 5" key="1">
    <citation type="journal article" date="2015" name="Sci. Rep.">
        <title>Chromosome-level genome map provides insights into diverse defense mechanisms in the medicinal fungus Ganoderma sinense.</title>
        <authorList>
            <person name="Zhu Y."/>
            <person name="Xu J."/>
            <person name="Sun C."/>
            <person name="Zhou S."/>
            <person name="Xu H."/>
            <person name="Nelson D.R."/>
            <person name="Qian J."/>
            <person name="Song J."/>
            <person name="Luo H."/>
            <person name="Xiang L."/>
            <person name="Li Y."/>
            <person name="Xu Z."/>
            <person name="Ji A."/>
            <person name="Wang L."/>
            <person name="Lu S."/>
            <person name="Hayward A."/>
            <person name="Sun W."/>
            <person name="Li X."/>
            <person name="Schwartz D.C."/>
            <person name="Wang Y."/>
            <person name="Chen S."/>
        </authorList>
    </citation>
    <scope>NUCLEOTIDE SEQUENCE [LARGE SCALE GENOMIC DNA]</scope>
    <source>
        <strain evidence="4 5">ZZ0214-1</strain>
    </source>
</reference>
<name>A0A2G8SEN8_9APHY</name>
<evidence type="ECO:0000313" key="5">
    <source>
        <dbReference type="Proteomes" id="UP000230002"/>
    </source>
</evidence>
<evidence type="ECO:0000259" key="3">
    <source>
        <dbReference type="Pfam" id="PF20152"/>
    </source>
</evidence>
<keyword evidence="5" id="KW-1185">Reference proteome</keyword>
<evidence type="ECO:0000313" key="4">
    <source>
        <dbReference type="EMBL" id="PIL32230.1"/>
    </source>
</evidence>
<dbReference type="OrthoDB" id="2535105at2759"/>